<organism evidence="1 2">
    <name type="scientific">Erwinia rhapontici</name>
    <name type="common">Pectobacterium rhapontici</name>
    <dbReference type="NCBI Taxonomy" id="55212"/>
    <lineage>
        <taxon>Bacteria</taxon>
        <taxon>Pseudomonadati</taxon>
        <taxon>Pseudomonadota</taxon>
        <taxon>Gammaproteobacteria</taxon>
        <taxon>Enterobacterales</taxon>
        <taxon>Erwiniaceae</taxon>
        <taxon>Erwinia</taxon>
    </lineage>
</organism>
<evidence type="ECO:0000313" key="1">
    <source>
        <dbReference type="EMBL" id="BCQ36090.1"/>
    </source>
</evidence>
<accession>A0ABM7N3R3</accession>
<dbReference type="RefSeq" id="WP_133845882.1">
    <property type="nucleotide sequence ID" value="NZ_AP024329.1"/>
</dbReference>
<protein>
    <submittedName>
        <fullName evidence="1">Uncharacterized protein</fullName>
    </submittedName>
</protein>
<name>A0ABM7N3R3_ERWRD</name>
<dbReference type="EMBL" id="AP024329">
    <property type="protein sequence ID" value="BCQ36090.1"/>
    <property type="molecule type" value="Genomic_DNA"/>
</dbReference>
<sequence length="310" mass="35592">MNITVSDCVAFAALVVSIASMRYAKQQNQHSRIAAHNDYRSYLSEQHAPYRKALKQIRDRHKDDISQLSRLAGETLTNVVHQFDRFDLKNHTPRYLRHLLHESSEMVFWAFRGQLAWQTAENLTWRLAAFIHIEDHLNALDSHSGDADFRAVSQQKYLADPNRLLESDLKNDIYFCHLVSELKSRINPEQNAELLLTMQREIAPFRAELERLQPQFQASATVLDDLIVEGVTEHFSLKESAELYQAMKKNRAILKTLGRLYFQPISENYASKYSNAVSLSIHTCAILQMIQGVSMWGVEFNKGKNNGAAD</sequence>
<reference evidence="1 2" key="1">
    <citation type="submission" date="2021-01" db="EMBL/GenBank/DDBJ databases">
        <title>Complete genome sequence of Erwinia rhapontici MAFF 311153.</title>
        <authorList>
            <person name="Morohoshi T."/>
            <person name="Someya N."/>
        </authorList>
    </citation>
    <scope>NUCLEOTIDE SEQUENCE [LARGE SCALE GENOMIC DNA]</scope>
    <source>
        <strain evidence="1 2">MAFF 311153</strain>
    </source>
</reference>
<keyword evidence="2" id="KW-1185">Reference proteome</keyword>
<dbReference type="Proteomes" id="UP000677515">
    <property type="component" value="Chromosome"/>
</dbReference>
<proteinExistence type="predicted"/>
<gene>
    <name evidence="1" type="ORF">ERHA53_34330</name>
</gene>
<evidence type="ECO:0000313" key="2">
    <source>
        <dbReference type="Proteomes" id="UP000677515"/>
    </source>
</evidence>